<evidence type="ECO:0000313" key="5">
    <source>
        <dbReference type="Proteomes" id="UP000198775"/>
    </source>
</evidence>
<feature type="domain" description="RCK C-terminal" evidence="3">
    <location>
        <begin position="247"/>
        <end position="331"/>
    </location>
</feature>
<reference evidence="5" key="1">
    <citation type="submission" date="2016-10" db="EMBL/GenBank/DDBJ databases">
        <authorList>
            <person name="Varghese N."/>
            <person name="Submissions S."/>
        </authorList>
    </citation>
    <scope>NUCLEOTIDE SEQUENCE [LARGE SCALE GENOMIC DNA]</scope>
    <source>
        <strain evidence="5">IBRC-M 10043</strain>
    </source>
</reference>
<dbReference type="Proteomes" id="UP000198775">
    <property type="component" value="Unassembled WGS sequence"/>
</dbReference>
<dbReference type="PROSITE" id="PS51201">
    <property type="entry name" value="RCK_N"/>
    <property type="match status" value="2"/>
</dbReference>
<dbReference type="InterPro" id="IPR006037">
    <property type="entry name" value="RCK_C"/>
</dbReference>
<dbReference type="GO" id="GO:0006813">
    <property type="term" value="P:potassium ion transport"/>
    <property type="evidence" value="ECO:0007669"/>
    <property type="project" value="InterPro"/>
</dbReference>
<feature type="transmembrane region" description="Helical" evidence="1">
    <location>
        <begin position="9"/>
        <end position="29"/>
    </location>
</feature>
<evidence type="ECO:0000256" key="1">
    <source>
        <dbReference type="SAM" id="Phobius"/>
    </source>
</evidence>
<feature type="domain" description="RCK N-terminal" evidence="2">
    <location>
        <begin position="338"/>
        <end position="446"/>
    </location>
</feature>
<evidence type="ECO:0000259" key="3">
    <source>
        <dbReference type="PROSITE" id="PS51202"/>
    </source>
</evidence>
<feature type="domain" description="RCK N-terminal" evidence="2">
    <location>
        <begin position="110"/>
        <end position="225"/>
    </location>
</feature>
<dbReference type="InterPro" id="IPR036721">
    <property type="entry name" value="RCK_C_sf"/>
</dbReference>
<keyword evidence="1" id="KW-0812">Transmembrane</keyword>
<dbReference type="AlphaFoldDB" id="A0A1H8M7B1"/>
<evidence type="ECO:0000259" key="2">
    <source>
        <dbReference type="PROSITE" id="PS51201"/>
    </source>
</evidence>
<dbReference type="SUPFAM" id="SSF51735">
    <property type="entry name" value="NAD(P)-binding Rossmann-fold domains"/>
    <property type="match status" value="2"/>
</dbReference>
<keyword evidence="1" id="KW-1133">Transmembrane helix</keyword>
<dbReference type="PANTHER" id="PTHR43833:SF9">
    <property type="entry name" value="POTASSIUM CHANNEL PROTEIN YUGO-RELATED"/>
    <property type="match status" value="1"/>
</dbReference>
<dbReference type="Pfam" id="PF02080">
    <property type="entry name" value="TrkA_C"/>
    <property type="match status" value="2"/>
</dbReference>
<dbReference type="InterPro" id="IPR050721">
    <property type="entry name" value="Trk_Ktr_HKT_K-transport"/>
</dbReference>
<dbReference type="PROSITE" id="PS51202">
    <property type="entry name" value="RCK_C"/>
    <property type="match status" value="2"/>
</dbReference>
<accession>A0A1H8M7B1</accession>
<dbReference type="Gene3D" id="3.40.50.720">
    <property type="entry name" value="NAD(P)-binding Rossmann-like Domain"/>
    <property type="match status" value="2"/>
</dbReference>
<dbReference type="Pfam" id="PF02254">
    <property type="entry name" value="TrkA_N"/>
    <property type="match status" value="2"/>
</dbReference>
<evidence type="ECO:0000313" key="4">
    <source>
        <dbReference type="EMBL" id="SEO13282.1"/>
    </source>
</evidence>
<dbReference type="RefSeq" id="WP_092659874.1">
    <property type="nucleotide sequence ID" value="NZ_FOCX01000008.1"/>
</dbReference>
<dbReference type="PANTHER" id="PTHR43833">
    <property type="entry name" value="POTASSIUM CHANNEL PROTEIN 2-RELATED-RELATED"/>
    <property type="match status" value="1"/>
</dbReference>
<dbReference type="SUPFAM" id="SSF81324">
    <property type="entry name" value="Voltage-gated potassium channels"/>
    <property type="match status" value="1"/>
</dbReference>
<feature type="domain" description="RCK C-terminal" evidence="3">
    <location>
        <begin position="460"/>
        <end position="542"/>
    </location>
</feature>
<sequence>MDTWQRRTGYYVLGLIGVMLVYTLLYRWASATFEGDFYTLFESLQFVVETFTSTGYGSHSPWTSWQTNLLVIVMDLSGVTMIFLALPVLLLPLFEEMISTTPPTSVEDIEDHVVICSYSPRIDMLIDELDVFDVPYVVLEPDRDRAAELIEDGVDAVHGDPESTETLESVQLESARALVADVDDSTNASIVLTAKATDPDVRCITFVEDPEIASYHRYAGADHVFSPRRLIGESLASKVTTGITAEVGDAVEIGEDFEIVELPILAGSELVGETIAESGIRERTGANVVGAWFRGEFVSPPSTDARIDEQTILLVAGHERQLEPLKEMTLSDERRHRRDHVVICGHGEVGSTVRERVTADGVSCTTVDKEANGGVDIVGDVTEKEVLREAGVDEASTVILALASDRVTIFATLVVRELNPEVEIIARADQTESVRKLYQAGADYVLALATVSGRMLASTIFEEDIISYDKQVEVVRFKPGTLVGETLAGADIRAETGCTVIAIERNGKVITDLAPDFEIRDGDDVIVAGPDQNITEFAARYE</sequence>
<protein>
    <submittedName>
        <fullName evidence="4">Trk K+ transport system, NAD-binding component</fullName>
    </submittedName>
</protein>
<feature type="transmembrane region" description="Helical" evidence="1">
    <location>
        <begin position="69"/>
        <end position="94"/>
    </location>
</feature>
<keyword evidence="1" id="KW-0472">Membrane</keyword>
<dbReference type="Gene3D" id="1.10.287.70">
    <property type="match status" value="1"/>
</dbReference>
<dbReference type="OrthoDB" id="43518at2157"/>
<proteinExistence type="predicted"/>
<dbReference type="EMBL" id="FOCX01000008">
    <property type="protein sequence ID" value="SEO13282.1"/>
    <property type="molecule type" value="Genomic_DNA"/>
</dbReference>
<dbReference type="InterPro" id="IPR003148">
    <property type="entry name" value="RCK_N"/>
</dbReference>
<dbReference type="GO" id="GO:0008324">
    <property type="term" value="F:monoatomic cation transmembrane transporter activity"/>
    <property type="evidence" value="ECO:0007669"/>
    <property type="project" value="InterPro"/>
</dbReference>
<dbReference type="Gene3D" id="3.30.70.1450">
    <property type="entry name" value="Regulator of K+ conductance, C-terminal domain"/>
    <property type="match status" value="2"/>
</dbReference>
<name>A0A1H8M7B1_9EURY</name>
<organism evidence="4 5">
    <name type="scientific">Halorientalis persicus</name>
    <dbReference type="NCBI Taxonomy" id="1367881"/>
    <lineage>
        <taxon>Archaea</taxon>
        <taxon>Methanobacteriati</taxon>
        <taxon>Methanobacteriota</taxon>
        <taxon>Stenosarchaea group</taxon>
        <taxon>Halobacteria</taxon>
        <taxon>Halobacteriales</taxon>
        <taxon>Haloarculaceae</taxon>
        <taxon>Halorientalis</taxon>
    </lineage>
</organism>
<gene>
    <name evidence="4" type="ORF">SAMN05216388_1008145</name>
</gene>
<dbReference type="SUPFAM" id="SSF116726">
    <property type="entry name" value="TrkA C-terminal domain-like"/>
    <property type="match status" value="2"/>
</dbReference>
<dbReference type="InterPro" id="IPR036291">
    <property type="entry name" value="NAD(P)-bd_dom_sf"/>
</dbReference>
<keyword evidence="5" id="KW-1185">Reference proteome</keyword>